<evidence type="ECO:0000256" key="10">
    <source>
        <dbReference type="RuleBase" id="RU351113"/>
    </source>
</evidence>
<evidence type="ECO:0000313" key="13">
    <source>
        <dbReference type="Proteomes" id="UP000008820"/>
    </source>
</evidence>
<keyword evidence="13" id="KW-1185">Reference proteome</keyword>
<feature type="transmembrane region" description="Helical" evidence="10">
    <location>
        <begin position="140"/>
        <end position="167"/>
    </location>
</feature>
<proteinExistence type="inferred from homology"/>
<name>A0A1S4G6K8_AEDAE</name>
<evidence type="ECO:0000256" key="1">
    <source>
        <dbReference type="ARBA" id="ARBA00004651"/>
    </source>
</evidence>
<feature type="transmembrane region" description="Helical" evidence="10">
    <location>
        <begin position="48"/>
        <end position="67"/>
    </location>
</feature>
<comment type="similarity">
    <text evidence="10">Belongs to the insect chemoreceptor superfamily. Heteromeric odorant receptor channel (TC 1.A.69) family.</text>
</comment>
<dbReference type="OrthoDB" id="6765072at2759"/>
<evidence type="ECO:0000256" key="5">
    <source>
        <dbReference type="ARBA" id="ARBA00022725"/>
    </source>
</evidence>
<keyword evidence="3 10" id="KW-0716">Sensory transduction</keyword>
<evidence type="ECO:0000256" key="6">
    <source>
        <dbReference type="ARBA" id="ARBA00022989"/>
    </source>
</evidence>
<reference evidence="12" key="2">
    <citation type="submission" date="2025-05" db="UniProtKB">
        <authorList>
            <consortium name="EnsemblMetazoa"/>
        </authorList>
    </citation>
    <scope>IDENTIFICATION</scope>
    <source>
        <strain evidence="12">LVP_AGWG</strain>
    </source>
</reference>
<dbReference type="Proteomes" id="UP000008820">
    <property type="component" value="Chromosome 3"/>
</dbReference>
<dbReference type="Pfam" id="PF02949">
    <property type="entry name" value="7tm_6"/>
    <property type="match status" value="1"/>
</dbReference>
<keyword evidence="8 10" id="KW-0675">Receptor</keyword>
<dbReference type="VEuPathDB" id="VectorBase:AAEL017398"/>
<dbReference type="GO" id="GO:0005549">
    <property type="term" value="F:odorant binding"/>
    <property type="evidence" value="ECO:0007669"/>
    <property type="project" value="InterPro"/>
</dbReference>
<evidence type="ECO:0000256" key="8">
    <source>
        <dbReference type="ARBA" id="ARBA00023170"/>
    </source>
</evidence>
<dbReference type="PANTHER" id="PTHR21137:SF35">
    <property type="entry name" value="ODORANT RECEPTOR 19A-RELATED"/>
    <property type="match status" value="1"/>
</dbReference>
<keyword evidence="9 10" id="KW-0807">Transducer</keyword>
<keyword evidence="4 10" id="KW-0812">Transmembrane</keyword>
<dbReference type="AlphaFoldDB" id="A0A1S4G6K8"/>
<organism evidence="12 13">
    <name type="scientific">Aedes aegypti</name>
    <name type="common">Yellowfever mosquito</name>
    <name type="synonym">Culex aegypti</name>
    <dbReference type="NCBI Taxonomy" id="7159"/>
    <lineage>
        <taxon>Eukaryota</taxon>
        <taxon>Metazoa</taxon>
        <taxon>Ecdysozoa</taxon>
        <taxon>Arthropoda</taxon>
        <taxon>Hexapoda</taxon>
        <taxon>Insecta</taxon>
        <taxon>Pterygota</taxon>
        <taxon>Neoptera</taxon>
        <taxon>Endopterygota</taxon>
        <taxon>Diptera</taxon>
        <taxon>Nematocera</taxon>
        <taxon>Culicoidea</taxon>
        <taxon>Culicidae</taxon>
        <taxon>Culicinae</taxon>
        <taxon>Aedini</taxon>
        <taxon>Aedes</taxon>
        <taxon>Stegomyia</taxon>
    </lineage>
</organism>
<protein>
    <recommendedName>
        <fullName evidence="10">Odorant receptor</fullName>
    </recommendedName>
</protein>
<dbReference type="GO" id="GO:0007165">
    <property type="term" value="P:signal transduction"/>
    <property type="evidence" value="ECO:0007669"/>
    <property type="project" value="UniProtKB-KW"/>
</dbReference>
<feature type="transmembrane region" description="Helical" evidence="10">
    <location>
        <begin position="82"/>
        <end position="104"/>
    </location>
</feature>
<evidence type="ECO:0000256" key="3">
    <source>
        <dbReference type="ARBA" id="ARBA00022606"/>
    </source>
</evidence>
<keyword evidence="2" id="KW-1003">Cell membrane</keyword>
<gene>
    <name evidence="12" type="primary">110681361</name>
    <name evidence="11" type="synonym">23687818</name>
</gene>
<sequence>MDLIETLSRYYVFRYKINSAVQFYHEMVEKIDKYNAIIGANMFKSKSIVLTFPFALAVCMHCIYVYLFTSSMYYYRDDIEKILINVTTIGFSIQMLAKLYTFLYGRQNMVELHKLNLIYFENNHVGSETVKKALFKNAKFTYVVLQLVVIYLFTLLILMTAPFLLYSVISSKRLLPFVFEWSHSENWIAYSVNIVIQAICFFYVVVGTYSTDATFIVYLLTGCGQIDAIGAMLQDLNTMIEDGASEQQITEQITRIVKLHQHLMLYMSDLESKFSGYFLTTLGVLSFIMIVSMCALILINWATGLLLVLIATCQLLFVCSLGTYWQIKCDKLLVDVWSLQWYRLSVRNQKSFLLLLNGAQAPLNLTAIFTPLDMSAYLSIHRTLYSICMLLIQFTE</sequence>
<comment type="caution">
    <text evidence="10">Lacks conserved residue(s) required for the propagation of feature annotation.</text>
</comment>
<keyword evidence="6 10" id="KW-1133">Transmembrane helix</keyword>
<evidence type="ECO:0000256" key="9">
    <source>
        <dbReference type="ARBA" id="ARBA00023224"/>
    </source>
</evidence>
<evidence type="ECO:0000256" key="4">
    <source>
        <dbReference type="ARBA" id="ARBA00022692"/>
    </source>
</evidence>
<evidence type="ECO:0000256" key="7">
    <source>
        <dbReference type="ARBA" id="ARBA00023136"/>
    </source>
</evidence>
<dbReference type="EnsemblMetazoa" id="AAEL021835-RA">
    <property type="protein sequence ID" value="AAEL021835-PA"/>
    <property type="gene ID" value="AAEL021835"/>
</dbReference>
<feature type="transmembrane region" description="Helical" evidence="10">
    <location>
        <begin position="305"/>
        <end position="325"/>
    </location>
</feature>
<keyword evidence="5 10" id="KW-0552">Olfaction</keyword>
<feature type="transmembrane region" description="Helical" evidence="10">
    <location>
        <begin position="187"/>
        <end position="206"/>
    </location>
</feature>
<dbReference type="InterPro" id="IPR004117">
    <property type="entry name" value="7tm6_olfct_rcpt"/>
</dbReference>
<keyword evidence="7 10" id="KW-0472">Membrane</keyword>
<evidence type="ECO:0000256" key="2">
    <source>
        <dbReference type="ARBA" id="ARBA00022475"/>
    </source>
</evidence>
<evidence type="ECO:0000313" key="11">
    <source>
        <dbReference type="EnsemblMetazoa" id="AAEL017398-PA"/>
    </source>
</evidence>
<dbReference type="GO" id="GO:0004984">
    <property type="term" value="F:olfactory receptor activity"/>
    <property type="evidence" value="ECO:0007669"/>
    <property type="project" value="InterPro"/>
</dbReference>
<feature type="transmembrane region" description="Helical" evidence="10">
    <location>
        <begin position="274"/>
        <end position="299"/>
    </location>
</feature>
<reference evidence="11 13" key="1">
    <citation type="submission" date="2017-06" db="EMBL/GenBank/DDBJ databases">
        <title>Aedes aegypti genome working group (AGWG) sequencing and assembly.</title>
        <authorList>
            <consortium name="Aedes aegypti Genome Working Group (AGWG)"/>
            <person name="Matthews B.J."/>
        </authorList>
    </citation>
    <scope>NUCLEOTIDE SEQUENCE [LARGE SCALE GENOMIC DNA]</scope>
    <source>
        <strain evidence="11 13">LVP_AGWG</strain>
    </source>
</reference>
<dbReference type="PANTHER" id="PTHR21137">
    <property type="entry name" value="ODORANT RECEPTOR"/>
    <property type="match status" value="1"/>
</dbReference>
<dbReference type="GO" id="GO:0005886">
    <property type="term" value="C:plasma membrane"/>
    <property type="evidence" value="ECO:0007669"/>
    <property type="project" value="UniProtKB-SubCell"/>
</dbReference>
<dbReference type="VEuPathDB" id="VectorBase:AAEL021835"/>
<dbReference type="EnsemblMetazoa" id="AAEL017398-RA">
    <property type="protein sequence ID" value="AAEL017398-PA"/>
    <property type="gene ID" value="AAEL017398"/>
</dbReference>
<evidence type="ECO:0000313" key="12">
    <source>
        <dbReference type="EnsemblMetazoa" id="AAEL021835-PA"/>
    </source>
</evidence>
<accession>A0A1S4G6K8</accession>
<comment type="subcellular location">
    <subcellularLocation>
        <location evidence="1 10">Cell membrane</location>
        <topology evidence="1 10">Multi-pass membrane protein</topology>
    </subcellularLocation>
</comment>